<organism evidence="2 3">
    <name type="scientific">Klebsormidium nitens</name>
    <name type="common">Green alga</name>
    <name type="synonym">Ulothrix nitens</name>
    <dbReference type="NCBI Taxonomy" id="105231"/>
    <lineage>
        <taxon>Eukaryota</taxon>
        <taxon>Viridiplantae</taxon>
        <taxon>Streptophyta</taxon>
        <taxon>Klebsormidiophyceae</taxon>
        <taxon>Klebsormidiales</taxon>
        <taxon>Klebsormidiaceae</taxon>
        <taxon>Klebsormidium</taxon>
    </lineage>
</organism>
<accession>A0A1Y1HML2</accession>
<sequence length="102" mass="11147">MQACTSSLRENGRLSSNWSSLHQVAPLYEIAAGGETINPWSLIALAVGTAALAYLSGLVMGKQLEDEAEEMETKLSEQGENGEPEPSPEPVRKRNRPIRREP</sequence>
<dbReference type="EMBL" id="DF236989">
    <property type="protein sequence ID" value="GAQ79860.1"/>
    <property type="molecule type" value="Genomic_DNA"/>
</dbReference>
<gene>
    <name evidence="2" type="ORF">KFL_000400030</name>
</gene>
<keyword evidence="3" id="KW-1185">Reference proteome</keyword>
<feature type="compositionally biased region" description="Basic residues" evidence="1">
    <location>
        <begin position="93"/>
        <end position="102"/>
    </location>
</feature>
<protein>
    <submittedName>
        <fullName evidence="2">Uncharacterized protein</fullName>
    </submittedName>
</protein>
<proteinExistence type="predicted"/>
<evidence type="ECO:0000313" key="3">
    <source>
        <dbReference type="Proteomes" id="UP000054558"/>
    </source>
</evidence>
<reference evidence="2 3" key="1">
    <citation type="journal article" date="2014" name="Nat. Commun.">
        <title>Klebsormidium flaccidum genome reveals primary factors for plant terrestrial adaptation.</title>
        <authorList>
            <person name="Hori K."/>
            <person name="Maruyama F."/>
            <person name="Fujisawa T."/>
            <person name="Togashi T."/>
            <person name="Yamamoto N."/>
            <person name="Seo M."/>
            <person name="Sato S."/>
            <person name="Yamada T."/>
            <person name="Mori H."/>
            <person name="Tajima N."/>
            <person name="Moriyama T."/>
            <person name="Ikeuchi M."/>
            <person name="Watanabe M."/>
            <person name="Wada H."/>
            <person name="Kobayashi K."/>
            <person name="Saito M."/>
            <person name="Masuda T."/>
            <person name="Sasaki-Sekimoto Y."/>
            <person name="Mashiguchi K."/>
            <person name="Awai K."/>
            <person name="Shimojima M."/>
            <person name="Masuda S."/>
            <person name="Iwai M."/>
            <person name="Nobusawa T."/>
            <person name="Narise T."/>
            <person name="Kondo S."/>
            <person name="Saito H."/>
            <person name="Sato R."/>
            <person name="Murakawa M."/>
            <person name="Ihara Y."/>
            <person name="Oshima-Yamada Y."/>
            <person name="Ohtaka K."/>
            <person name="Satoh M."/>
            <person name="Sonobe K."/>
            <person name="Ishii M."/>
            <person name="Ohtani R."/>
            <person name="Kanamori-Sato M."/>
            <person name="Honoki R."/>
            <person name="Miyazaki D."/>
            <person name="Mochizuki H."/>
            <person name="Umetsu J."/>
            <person name="Higashi K."/>
            <person name="Shibata D."/>
            <person name="Kamiya Y."/>
            <person name="Sato N."/>
            <person name="Nakamura Y."/>
            <person name="Tabata S."/>
            <person name="Ida S."/>
            <person name="Kurokawa K."/>
            <person name="Ohta H."/>
        </authorList>
    </citation>
    <scope>NUCLEOTIDE SEQUENCE [LARGE SCALE GENOMIC DNA]</scope>
    <source>
        <strain evidence="2 3">NIES-2285</strain>
    </source>
</reference>
<feature type="region of interest" description="Disordered" evidence="1">
    <location>
        <begin position="65"/>
        <end position="102"/>
    </location>
</feature>
<dbReference type="Proteomes" id="UP000054558">
    <property type="component" value="Unassembled WGS sequence"/>
</dbReference>
<evidence type="ECO:0000313" key="2">
    <source>
        <dbReference type="EMBL" id="GAQ79860.1"/>
    </source>
</evidence>
<evidence type="ECO:0000256" key="1">
    <source>
        <dbReference type="SAM" id="MobiDB-lite"/>
    </source>
</evidence>
<name>A0A1Y1HML2_KLENI</name>
<dbReference type="AlphaFoldDB" id="A0A1Y1HML2"/>